<evidence type="ECO:0000313" key="1">
    <source>
        <dbReference type="EMBL" id="KYF51039.1"/>
    </source>
</evidence>
<name>A0A150P5Q5_SORCE</name>
<accession>A0A150P5Q5</accession>
<dbReference type="AlphaFoldDB" id="A0A150P5Q5"/>
<dbReference type="EMBL" id="JELX01003896">
    <property type="protein sequence ID" value="KYF51039.1"/>
    <property type="molecule type" value="Genomic_DNA"/>
</dbReference>
<sequence>LYAALMREQLAKTLGEVFWTDLRAHAVRDGVILVAADLDLLDVGEAIAANDAAKVQAWIAAGKLTKPTAEDLARWPLQLDLRFLSLVVAPFVLVRRPASPPPS</sequence>
<dbReference type="Proteomes" id="UP000075604">
    <property type="component" value="Unassembled WGS sequence"/>
</dbReference>
<gene>
    <name evidence="1" type="ORF">BE04_18980</name>
</gene>
<feature type="non-terminal residue" evidence="1">
    <location>
        <position position="1"/>
    </location>
</feature>
<proteinExistence type="predicted"/>
<reference evidence="1 2" key="1">
    <citation type="submission" date="2014-02" db="EMBL/GenBank/DDBJ databases">
        <title>The small core and large imbalanced accessory genome model reveals a collaborative survival strategy of Sorangium cellulosum strains in nature.</title>
        <authorList>
            <person name="Han K."/>
            <person name="Peng R."/>
            <person name="Blom J."/>
            <person name="Li Y.-Z."/>
        </authorList>
    </citation>
    <scope>NUCLEOTIDE SEQUENCE [LARGE SCALE GENOMIC DNA]</scope>
    <source>
        <strain evidence="1 2">So0157-18</strain>
    </source>
</reference>
<evidence type="ECO:0000313" key="2">
    <source>
        <dbReference type="Proteomes" id="UP000075604"/>
    </source>
</evidence>
<protein>
    <recommendedName>
        <fullName evidence="3">DUF2288 domain-containing protein</fullName>
    </recommendedName>
</protein>
<organism evidence="1 2">
    <name type="scientific">Sorangium cellulosum</name>
    <name type="common">Polyangium cellulosum</name>
    <dbReference type="NCBI Taxonomy" id="56"/>
    <lineage>
        <taxon>Bacteria</taxon>
        <taxon>Pseudomonadati</taxon>
        <taxon>Myxococcota</taxon>
        <taxon>Polyangia</taxon>
        <taxon>Polyangiales</taxon>
        <taxon>Polyangiaceae</taxon>
        <taxon>Sorangium</taxon>
    </lineage>
</organism>
<dbReference type="InterPro" id="IPR018741">
    <property type="entry name" value="DUF2288"/>
</dbReference>
<dbReference type="Pfam" id="PF10052">
    <property type="entry name" value="DUF2288"/>
    <property type="match status" value="1"/>
</dbReference>
<comment type="caution">
    <text evidence="1">The sequence shown here is derived from an EMBL/GenBank/DDBJ whole genome shotgun (WGS) entry which is preliminary data.</text>
</comment>
<evidence type="ECO:0008006" key="3">
    <source>
        <dbReference type="Google" id="ProtNLM"/>
    </source>
</evidence>